<dbReference type="SUPFAM" id="SSF103473">
    <property type="entry name" value="MFS general substrate transporter"/>
    <property type="match status" value="1"/>
</dbReference>
<evidence type="ECO:0000256" key="3">
    <source>
        <dbReference type="ARBA" id="ARBA00022448"/>
    </source>
</evidence>
<dbReference type="InterPro" id="IPR020846">
    <property type="entry name" value="MFS_dom"/>
</dbReference>
<dbReference type="AlphaFoldDB" id="A0A125W9S6"/>
<name>A0A125W9S6_ENTFL</name>
<dbReference type="InterPro" id="IPR001958">
    <property type="entry name" value="Tet-R_TetA/multi-R_MdtG-like"/>
</dbReference>
<dbReference type="EMBL" id="AEBR01000006">
    <property type="protein sequence ID" value="EFM84085.1"/>
    <property type="molecule type" value="Genomic_DNA"/>
</dbReference>
<evidence type="ECO:0000256" key="6">
    <source>
        <dbReference type="ARBA" id="ARBA00022989"/>
    </source>
</evidence>
<dbReference type="NCBIfam" id="TIGR00710">
    <property type="entry name" value="efflux_Bcr_CflA"/>
    <property type="match status" value="1"/>
</dbReference>
<comment type="caution">
    <text evidence="10">The sequence shown here is derived from an EMBL/GenBank/DDBJ whole genome shotgun (WGS) entry which is preliminary data.</text>
</comment>
<feature type="transmembrane region" description="Helical" evidence="8">
    <location>
        <begin position="162"/>
        <end position="182"/>
    </location>
</feature>
<evidence type="ECO:0000256" key="8">
    <source>
        <dbReference type="RuleBase" id="RU365088"/>
    </source>
</evidence>
<dbReference type="Gene3D" id="1.20.1720.10">
    <property type="entry name" value="Multidrug resistance protein D"/>
    <property type="match status" value="1"/>
</dbReference>
<feature type="transmembrane region" description="Helical" evidence="8">
    <location>
        <begin position="250"/>
        <end position="271"/>
    </location>
</feature>
<reference evidence="10 11" key="1">
    <citation type="submission" date="2010-07" db="EMBL/GenBank/DDBJ databases">
        <authorList>
            <person name="Sid Ahmed O."/>
        </authorList>
    </citation>
    <scope>NUCLEOTIDE SEQUENCE [LARGE SCALE GENOMIC DNA]</scope>
    <source>
        <strain evidence="10 11">TX4248</strain>
    </source>
</reference>
<feature type="transmembrane region" description="Helical" evidence="8">
    <location>
        <begin position="278"/>
        <end position="296"/>
    </location>
</feature>
<comment type="similarity">
    <text evidence="2 8">Belongs to the major facilitator superfamily. Bcr/CmlA family.</text>
</comment>
<keyword evidence="7 8" id="KW-0472">Membrane</keyword>
<dbReference type="CDD" id="cd17320">
    <property type="entry name" value="MFS_MdfA_MDR_like"/>
    <property type="match status" value="1"/>
</dbReference>
<sequence>MKNTRNTVPSLLIIILLVGFPQISESIFTPILPALSSAFNIHDSVAQLTMSIYFVAFAVGVLFWGILSDTIGRRPAMLLGILCYLIGNIGLFLSPTFPWLLFFRLIQAFGASVGSVITQSMMRESFNDLQRGKIFAQTSAALSLSPAIGPLVGGLVQTYFGYQHVFSTLIVMAVLLLFYSFYRLPETFHLGNTLTKAPFWSVAKRLSFDSKVWCYGLLIGGINGLLFSYYAEAPFIFINHFGFSSVQYGFLGLVLAVSSILAAVLINWLLGYWSAEKIAFAGLLLSIFAACCLLIMTQFESIIGLILFIFLFFLGINITLPNALSMALKGYESVIGTASGIFSFVYYLFVSFFTYLISYFHNGTIWVLPLYFLSFACLLAFSYYVIVYRKTLK</sequence>
<dbReference type="PANTHER" id="PTHR23502">
    <property type="entry name" value="MAJOR FACILITATOR SUPERFAMILY"/>
    <property type="match status" value="1"/>
</dbReference>
<feature type="transmembrane region" description="Helical" evidence="8">
    <location>
        <begin position="76"/>
        <end position="93"/>
    </location>
</feature>
<evidence type="ECO:0000313" key="10">
    <source>
        <dbReference type="EMBL" id="EFM84085.1"/>
    </source>
</evidence>
<feature type="transmembrane region" description="Helical" evidence="8">
    <location>
        <begin position="366"/>
        <end position="387"/>
    </location>
</feature>
<dbReference type="Proteomes" id="UP000004846">
    <property type="component" value="Unassembled WGS sequence"/>
</dbReference>
<dbReference type="InterPro" id="IPR011701">
    <property type="entry name" value="MFS"/>
</dbReference>
<evidence type="ECO:0000256" key="5">
    <source>
        <dbReference type="ARBA" id="ARBA00022692"/>
    </source>
</evidence>
<keyword evidence="5 8" id="KW-0812">Transmembrane</keyword>
<feature type="transmembrane region" description="Helical" evidence="8">
    <location>
        <begin position="341"/>
        <end position="360"/>
    </location>
</feature>
<organism evidence="10 11">
    <name type="scientific">Enterococcus faecalis TX4248</name>
    <dbReference type="NCBI Taxonomy" id="749495"/>
    <lineage>
        <taxon>Bacteria</taxon>
        <taxon>Bacillati</taxon>
        <taxon>Bacillota</taxon>
        <taxon>Bacilli</taxon>
        <taxon>Lactobacillales</taxon>
        <taxon>Enterococcaceae</taxon>
        <taxon>Enterococcus</taxon>
    </lineage>
</organism>
<protein>
    <recommendedName>
        <fullName evidence="8">Bcr/CflA family efflux transporter</fullName>
    </recommendedName>
</protein>
<keyword evidence="6 8" id="KW-1133">Transmembrane helix</keyword>
<dbReference type="GO" id="GO:0005886">
    <property type="term" value="C:plasma membrane"/>
    <property type="evidence" value="ECO:0007669"/>
    <property type="project" value="UniProtKB-SubCell"/>
</dbReference>
<dbReference type="PRINTS" id="PR01035">
    <property type="entry name" value="TCRTETA"/>
</dbReference>
<dbReference type="InterPro" id="IPR036259">
    <property type="entry name" value="MFS_trans_sf"/>
</dbReference>
<dbReference type="GO" id="GO:0042910">
    <property type="term" value="F:xenobiotic transmembrane transporter activity"/>
    <property type="evidence" value="ECO:0007669"/>
    <property type="project" value="InterPro"/>
</dbReference>
<dbReference type="PANTHER" id="PTHR23502:SF137">
    <property type="entry name" value="MAJOR FACILITATOR SUPERFAMILY (MFS) TRANSPORTER-RELATED"/>
    <property type="match status" value="1"/>
</dbReference>
<evidence type="ECO:0000256" key="2">
    <source>
        <dbReference type="ARBA" id="ARBA00006236"/>
    </source>
</evidence>
<evidence type="ECO:0000256" key="1">
    <source>
        <dbReference type="ARBA" id="ARBA00004651"/>
    </source>
</evidence>
<accession>A0A125W9S6</accession>
<comment type="subcellular location">
    <subcellularLocation>
        <location evidence="1 8">Cell membrane</location>
        <topology evidence="1 8">Multi-pass membrane protein</topology>
    </subcellularLocation>
</comment>
<proteinExistence type="inferred from homology"/>
<evidence type="ECO:0000313" key="11">
    <source>
        <dbReference type="Proteomes" id="UP000004846"/>
    </source>
</evidence>
<gene>
    <name evidence="10" type="ORF">HMPREF9498_00313</name>
</gene>
<dbReference type="Pfam" id="PF07690">
    <property type="entry name" value="MFS_1"/>
    <property type="match status" value="1"/>
</dbReference>
<feature type="domain" description="Major facilitator superfamily (MFS) profile" evidence="9">
    <location>
        <begin position="10"/>
        <end position="392"/>
    </location>
</feature>
<keyword evidence="3 8" id="KW-0813">Transport</keyword>
<feature type="transmembrane region" description="Helical" evidence="8">
    <location>
        <begin position="50"/>
        <end position="67"/>
    </location>
</feature>
<feature type="transmembrane region" description="Helical" evidence="8">
    <location>
        <begin position="212"/>
        <end position="230"/>
    </location>
</feature>
<feature type="transmembrane region" description="Helical" evidence="8">
    <location>
        <begin position="302"/>
        <end position="320"/>
    </location>
</feature>
<dbReference type="GO" id="GO:1990961">
    <property type="term" value="P:xenobiotic detoxification by transmembrane export across the plasma membrane"/>
    <property type="evidence" value="ECO:0007669"/>
    <property type="project" value="InterPro"/>
</dbReference>
<evidence type="ECO:0000256" key="7">
    <source>
        <dbReference type="ARBA" id="ARBA00023136"/>
    </source>
</evidence>
<dbReference type="RefSeq" id="WP_002362039.1">
    <property type="nucleotide sequence ID" value="NZ_GL454412.1"/>
</dbReference>
<keyword evidence="4 8" id="KW-1003">Cell membrane</keyword>
<evidence type="ECO:0000259" key="9">
    <source>
        <dbReference type="PROSITE" id="PS50850"/>
    </source>
</evidence>
<dbReference type="HOGENOM" id="CLU_001265_47_1_9"/>
<evidence type="ECO:0000256" key="4">
    <source>
        <dbReference type="ARBA" id="ARBA00022475"/>
    </source>
</evidence>
<comment type="caution">
    <text evidence="8">Lacks conserved residue(s) required for the propagation of feature annotation.</text>
</comment>
<dbReference type="InterPro" id="IPR004812">
    <property type="entry name" value="Efflux_drug-R_Bcr/CmlA"/>
</dbReference>
<dbReference type="PROSITE" id="PS50850">
    <property type="entry name" value="MFS"/>
    <property type="match status" value="1"/>
</dbReference>